<keyword evidence="1" id="KW-1133">Transmembrane helix</keyword>
<organism evidence="2">
    <name type="scientific">Anguilla anguilla</name>
    <name type="common">European freshwater eel</name>
    <name type="synonym">Muraena anguilla</name>
    <dbReference type="NCBI Taxonomy" id="7936"/>
    <lineage>
        <taxon>Eukaryota</taxon>
        <taxon>Metazoa</taxon>
        <taxon>Chordata</taxon>
        <taxon>Craniata</taxon>
        <taxon>Vertebrata</taxon>
        <taxon>Euteleostomi</taxon>
        <taxon>Actinopterygii</taxon>
        <taxon>Neopterygii</taxon>
        <taxon>Teleostei</taxon>
        <taxon>Anguilliformes</taxon>
        <taxon>Anguillidae</taxon>
        <taxon>Anguilla</taxon>
    </lineage>
</organism>
<reference evidence="2" key="2">
    <citation type="journal article" date="2015" name="Fish Shellfish Immunol.">
        <title>Early steps in the European eel (Anguilla anguilla)-Vibrio vulnificus interaction in the gills: Role of the RtxA13 toxin.</title>
        <authorList>
            <person name="Callol A."/>
            <person name="Pajuelo D."/>
            <person name="Ebbesson L."/>
            <person name="Teles M."/>
            <person name="MacKenzie S."/>
            <person name="Amaro C."/>
        </authorList>
    </citation>
    <scope>NUCLEOTIDE SEQUENCE</scope>
</reference>
<evidence type="ECO:0000256" key="1">
    <source>
        <dbReference type="SAM" id="Phobius"/>
    </source>
</evidence>
<proteinExistence type="predicted"/>
<sequence length="47" mass="5308">MSSQVAYPMIALVLGIVIAFASTPEFMEDVSVIWWVNYNIIFITGNR</sequence>
<protein>
    <submittedName>
        <fullName evidence="2">Uncharacterized protein</fullName>
    </submittedName>
</protein>
<reference evidence="2" key="1">
    <citation type="submission" date="2014-11" db="EMBL/GenBank/DDBJ databases">
        <authorList>
            <person name="Amaro Gonzalez C."/>
        </authorList>
    </citation>
    <scope>NUCLEOTIDE SEQUENCE</scope>
</reference>
<name>A0A0E9VFG4_ANGAN</name>
<keyword evidence="1" id="KW-0812">Transmembrane</keyword>
<dbReference type="AlphaFoldDB" id="A0A0E9VFG4"/>
<evidence type="ECO:0000313" key="2">
    <source>
        <dbReference type="EMBL" id="JAH76802.1"/>
    </source>
</evidence>
<feature type="transmembrane region" description="Helical" evidence="1">
    <location>
        <begin position="6"/>
        <end position="23"/>
    </location>
</feature>
<dbReference type="EMBL" id="GBXM01031775">
    <property type="protein sequence ID" value="JAH76802.1"/>
    <property type="molecule type" value="Transcribed_RNA"/>
</dbReference>
<keyword evidence="1" id="KW-0472">Membrane</keyword>
<accession>A0A0E9VFG4</accession>